<sequence>MAAFSDPPSVFKHFQSLATELRLQVWRESLPLDPGPALFLWRKECRSHRILLEPSPWEDDLISRRFDTCRGL</sequence>
<name>A0A9P4J3E2_9PEZI</name>
<dbReference type="AlphaFoldDB" id="A0A9P4J3E2"/>
<reference evidence="1" key="1">
    <citation type="journal article" date="2020" name="Stud. Mycol.">
        <title>101 Dothideomycetes genomes: a test case for predicting lifestyles and emergence of pathogens.</title>
        <authorList>
            <person name="Haridas S."/>
            <person name="Albert R."/>
            <person name="Binder M."/>
            <person name="Bloem J."/>
            <person name="Labutti K."/>
            <person name="Salamov A."/>
            <person name="Andreopoulos B."/>
            <person name="Baker S."/>
            <person name="Barry K."/>
            <person name="Bills G."/>
            <person name="Bluhm B."/>
            <person name="Cannon C."/>
            <person name="Castanera R."/>
            <person name="Culley D."/>
            <person name="Daum C."/>
            <person name="Ezra D."/>
            <person name="Gonzalez J."/>
            <person name="Henrissat B."/>
            <person name="Kuo A."/>
            <person name="Liang C."/>
            <person name="Lipzen A."/>
            <person name="Lutzoni F."/>
            <person name="Magnuson J."/>
            <person name="Mondo S."/>
            <person name="Nolan M."/>
            <person name="Ohm R."/>
            <person name="Pangilinan J."/>
            <person name="Park H.-J."/>
            <person name="Ramirez L."/>
            <person name="Alfaro M."/>
            <person name="Sun H."/>
            <person name="Tritt A."/>
            <person name="Yoshinaga Y."/>
            <person name="Zwiers L.-H."/>
            <person name="Turgeon B."/>
            <person name="Goodwin S."/>
            <person name="Spatafora J."/>
            <person name="Crous P."/>
            <person name="Grigoriev I."/>
        </authorList>
    </citation>
    <scope>NUCLEOTIDE SEQUENCE</scope>
    <source>
        <strain evidence="1">CBS 260.36</strain>
    </source>
</reference>
<evidence type="ECO:0000313" key="1">
    <source>
        <dbReference type="EMBL" id="KAF2154381.1"/>
    </source>
</evidence>
<organism evidence="1 2">
    <name type="scientific">Myriangium duriaei CBS 260.36</name>
    <dbReference type="NCBI Taxonomy" id="1168546"/>
    <lineage>
        <taxon>Eukaryota</taxon>
        <taxon>Fungi</taxon>
        <taxon>Dikarya</taxon>
        <taxon>Ascomycota</taxon>
        <taxon>Pezizomycotina</taxon>
        <taxon>Dothideomycetes</taxon>
        <taxon>Dothideomycetidae</taxon>
        <taxon>Myriangiales</taxon>
        <taxon>Myriangiaceae</taxon>
        <taxon>Myriangium</taxon>
    </lineage>
</organism>
<accession>A0A9P4J3E2</accession>
<keyword evidence="2" id="KW-1185">Reference proteome</keyword>
<dbReference type="Proteomes" id="UP000799439">
    <property type="component" value="Unassembled WGS sequence"/>
</dbReference>
<dbReference type="EMBL" id="ML996084">
    <property type="protein sequence ID" value="KAF2154381.1"/>
    <property type="molecule type" value="Genomic_DNA"/>
</dbReference>
<protein>
    <submittedName>
        <fullName evidence="1">Uncharacterized protein</fullName>
    </submittedName>
</protein>
<proteinExistence type="predicted"/>
<evidence type="ECO:0000313" key="2">
    <source>
        <dbReference type="Proteomes" id="UP000799439"/>
    </source>
</evidence>
<dbReference type="OrthoDB" id="3546385at2759"/>
<gene>
    <name evidence="1" type="ORF">K461DRAFT_277501</name>
</gene>
<comment type="caution">
    <text evidence="1">The sequence shown here is derived from an EMBL/GenBank/DDBJ whole genome shotgun (WGS) entry which is preliminary data.</text>
</comment>